<reference evidence="5" key="1">
    <citation type="journal article" date="2019" name="Int. J. Syst. Evol. Microbiol.">
        <title>The Global Catalogue of Microorganisms (GCM) 10K type strain sequencing project: providing services to taxonomists for standard genome sequencing and annotation.</title>
        <authorList>
            <consortium name="The Broad Institute Genomics Platform"/>
            <consortium name="The Broad Institute Genome Sequencing Center for Infectious Disease"/>
            <person name="Wu L."/>
            <person name="Ma J."/>
        </authorList>
    </citation>
    <scope>NUCLEOTIDE SEQUENCE [LARGE SCALE GENOMIC DNA]</scope>
    <source>
        <strain evidence="5">CGMCC-1.15741</strain>
    </source>
</reference>
<dbReference type="RefSeq" id="WP_377375732.1">
    <property type="nucleotide sequence ID" value="NZ_JBHSSW010000004.1"/>
</dbReference>
<organism evidence="4 5">
    <name type="scientific">Ponticaulis profundi</name>
    <dbReference type="NCBI Taxonomy" id="2665222"/>
    <lineage>
        <taxon>Bacteria</taxon>
        <taxon>Pseudomonadati</taxon>
        <taxon>Pseudomonadota</taxon>
        <taxon>Alphaproteobacteria</taxon>
        <taxon>Hyphomonadales</taxon>
        <taxon>Hyphomonadaceae</taxon>
        <taxon>Ponticaulis</taxon>
    </lineage>
</organism>
<keyword evidence="2" id="KW-0677">Repeat</keyword>
<dbReference type="EMBL" id="JBHSSW010000004">
    <property type="protein sequence ID" value="MFC6197196.1"/>
    <property type="molecule type" value="Genomic_DNA"/>
</dbReference>
<dbReference type="SUPFAM" id="SSF117281">
    <property type="entry name" value="Kelch motif"/>
    <property type="match status" value="1"/>
</dbReference>
<evidence type="ECO:0000256" key="3">
    <source>
        <dbReference type="SAM" id="SignalP"/>
    </source>
</evidence>
<dbReference type="InterPro" id="IPR006652">
    <property type="entry name" value="Kelch_1"/>
</dbReference>
<dbReference type="Proteomes" id="UP001596303">
    <property type="component" value="Unassembled WGS sequence"/>
</dbReference>
<comment type="caution">
    <text evidence="4">The sequence shown here is derived from an EMBL/GenBank/DDBJ whole genome shotgun (WGS) entry which is preliminary data.</text>
</comment>
<protein>
    <submittedName>
        <fullName evidence="4">Kelch repeat-containing protein</fullName>
    </submittedName>
</protein>
<keyword evidence="5" id="KW-1185">Reference proteome</keyword>
<dbReference type="InterPro" id="IPR051746">
    <property type="entry name" value="Kelch_domain_containing_8"/>
</dbReference>
<dbReference type="PROSITE" id="PS51257">
    <property type="entry name" value="PROKAR_LIPOPROTEIN"/>
    <property type="match status" value="1"/>
</dbReference>
<dbReference type="Pfam" id="PF01344">
    <property type="entry name" value="Kelch_1"/>
    <property type="match status" value="1"/>
</dbReference>
<proteinExistence type="predicted"/>
<feature type="signal peptide" evidence="3">
    <location>
        <begin position="1"/>
        <end position="20"/>
    </location>
</feature>
<evidence type="ECO:0000313" key="4">
    <source>
        <dbReference type="EMBL" id="MFC6197196.1"/>
    </source>
</evidence>
<gene>
    <name evidence="4" type="ORF">ACFQDM_03860</name>
</gene>
<keyword evidence="1" id="KW-0880">Kelch repeat</keyword>
<dbReference type="PANTHER" id="PTHR46260:SF3">
    <property type="entry name" value="RING-TYPE DOMAIN-CONTAINING PROTEIN"/>
    <property type="match status" value="1"/>
</dbReference>
<evidence type="ECO:0000313" key="5">
    <source>
        <dbReference type="Proteomes" id="UP001596303"/>
    </source>
</evidence>
<dbReference type="InterPro" id="IPR015915">
    <property type="entry name" value="Kelch-typ_b-propeller"/>
</dbReference>
<dbReference type="PANTHER" id="PTHR46260">
    <property type="entry name" value="RING-TYPE DOMAIN-CONTAINING PROTEIN"/>
    <property type="match status" value="1"/>
</dbReference>
<dbReference type="SMART" id="SM00612">
    <property type="entry name" value="Kelch"/>
    <property type="match status" value="3"/>
</dbReference>
<evidence type="ECO:0000256" key="1">
    <source>
        <dbReference type="ARBA" id="ARBA00022441"/>
    </source>
</evidence>
<accession>A0ABW1S7G9</accession>
<sequence length="334" mass="35985">MFSRRQFTLLGAASFAAACAAPRSVEALVRTPAWEAGPDLPRPAQEIYPALHDGEIWLAGGFVARDGRIVGPTNETVVLNPASGTWRDGPGIPTPRHHPHLQSHAGKLYAFGGFEALSADAMWNMQKSGWRLDTDGWNVMPDLPMPVGEAVTASLASGLHVVGGRTPAGPSNRTWNDQTDTGHHYVFDGERWQTAAPLPTPRNSATAEMLSDGWHVVGGRTVEAGNQQAHEVYDLREDRWRSAAPLPQAQAGLASGVIDGRLYAFGGEFFEGEGGVYAETWVYDTSRDHWEAGPPMRTPRHGLGGVTFENQIYAIGGAKQRSGVETSALVEILS</sequence>
<evidence type="ECO:0000256" key="2">
    <source>
        <dbReference type="ARBA" id="ARBA00022737"/>
    </source>
</evidence>
<feature type="chain" id="PRO_5047461644" evidence="3">
    <location>
        <begin position="21"/>
        <end position="334"/>
    </location>
</feature>
<keyword evidence="3" id="KW-0732">Signal</keyword>
<dbReference type="Gene3D" id="2.120.10.80">
    <property type="entry name" value="Kelch-type beta propeller"/>
    <property type="match status" value="2"/>
</dbReference>
<name>A0ABW1S7G9_9PROT</name>